<dbReference type="AlphaFoldDB" id="A0A226CVZ9"/>
<dbReference type="EMBL" id="LNIX01000068">
    <property type="protein sequence ID" value="OXA36930.1"/>
    <property type="molecule type" value="Genomic_DNA"/>
</dbReference>
<reference evidence="2 3" key="1">
    <citation type="submission" date="2015-12" db="EMBL/GenBank/DDBJ databases">
        <title>The genome of Folsomia candida.</title>
        <authorList>
            <person name="Faddeeva A."/>
            <person name="Derks M.F."/>
            <person name="Anvar Y."/>
            <person name="Smit S."/>
            <person name="Van Straalen N."/>
            <person name="Roelofs D."/>
        </authorList>
    </citation>
    <scope>NUCLEOTIDE SEQUENCE [LARGE SCALE GENOMIC DNA]</scope>
    <source>
        <strain evidence="2 3">VU population</strain>
        <tissue evidence="2">Whole body</tissue>
    </source>
</reference>
<protein>
    <recommendedName>
        <fullName evidence="4">Gustatory receptor</fullName>
    </recommendedName>
</protein>
<evidence type="ECO:0000313" key="3">
    <source>
        <dbReference type="Proteomes" id="UP000198287"/>
    </source>
</evidence>
<dbReference type="Proteomes" id="UP000198287">
    <property type="component" value="Unassembled WGS sequence"/>
</dbReference>
<evidence type="ECO:0000256" key="1">
    <source>
        <dbReference type="SAM" id="Phobius"/>
    </source>
</evidence>
<feature type="transmembrane region" description="Helical" evidence="1">
    <location>
        <begin position="194"/>
        <end position="219"/>
    </location>
</feature>
<feature type="transmembrane region" description="Helical" evidence="1">
    <location>
        <begin position="160"/>
        <end position="182"/>
    </location>
</feature>
<evidence type="ECO:0000313" key="2">
    <source>
        <dbReference type="EMBL" id="OXA36930.1"/>
    </source>
</evidence>
<feature type="transmembrane region" description="Helical" evidence="1">
    <location>
        <begin position="328"/>
        <end position="351"/>
    </location>
</feature>
<keyword evidence="3" id="KW-1185">Reference proteome</keyword>
<evidence type="ECO:0008006" key="4">
    <source>
        <dbReference type="Google" id="ProtNLM"/>
    </source>
</evidence>
<keyword evidence="1" id="KW-0812">Transmembrane</keyword>
<feature type="transmembrane region" description="Helical" evidence="1">
    <location>
        <begin position="225"/>
        <end position="243"/>
    </location>
</feature>
<keyword evidence="1" id="KW-1133">Transmembrane helix</keyword>
<keyword evidence="1" id="KW-0472">Membrane</keyword>
<organism evidence="2 3">
    <name type="scientific">Folsomia candida</name>
    <name type="common">Springtail</name>
    <dbReference type="NCBI Taxonomy" id="158441"/>
    <lineage>
        <taxon>Eukaryota</taxon>
        <taxon>Metazoa</taxon>
        <taxon>Ecdysozoa</taxon>
        <taxon>Arthropoda</taxon>
        <taxon>Hexapoda</taxon>
        <taxon>Collembola</taxon>
        <taxon>Entomobryomorpha</taxon>
        <taxon>Isotomoidea</taxon>
        <taxon>Isotomidae</taxon>
        <taxon>Proisotominae</taxon>
        <taxon>Folsomia</taxon>
    </lineage>
</organism>
<feature type="transmembrane region" description="Helical" evidence="1">
    <location>
        <begin position="50"/>
        <end position="70"/>
    </location>
</feature>
<gene>
    <name evidence="2" type="ORF">Fcan01_28282</name>
</gene>
<feature type="transmembrane region" description="Helical" evidence="1">
    <location>
        <begin position="363"/>
        <end position="387"/>
    </location>
</feature>
<proteinExistence type="predicted"/>
<comment type="caution">
    <text evidence="2">The sequence shown here is derived from an EMBL/GenBank/DDBJ whole genome shotgun (WGS) entry which is preliminary data.</text>
</comment>
<name>A0A226CVZ9_FOLCA</name>
<feature type="transmembrane region" description="Helical" evidence="1">
    <location>
        <begin position="82"/>
        <end position="102"/>
    </location>
</feature>
<accession>A0A226CVZ9</accession>
<sequence length="462" mass="53124">MWEDQAVRHLRRAVATMHRNSAWFAYCFEFDTKSQSIQALKGTRREYRRFKLVGLFITFPVFPAFMARCVHLATMQGRDTALQFVTYIGTMLIAGFLPYSWFLMKPSEAEKYVTFYKATASLERTLHDLLQQIDILYPNIRNVLSTITTFMRHLFNTIDNIIPCLLFFACFLPSTNPVYVAYNDIRHIEERYHPAVCVLFLIVLGFPTFAGVLIVLASIAICLLISGYGVACLYLWTLVIIPPDREAWGRVRRTIVLNSHASKRNNESLSNWGKVRNAVVTKPRLKFEKDRETRNPQGKMRLPFPISIHSYKCLRILSIIHSEIAHDLVTTCLHHFFCATASTLALYFLVVDLSNDFSSSQSLFLRFLCIVLLIICVLVEWFTISFVSKGSSASRLFLQRMYKLHAGGKYERKILHSLTPNSINLEFMESVETIRDGIQAKYLLNYFSIVSQNTVSLLLGID</sequence>